<evidence type="ECO:0000313" key="1">
    <source>
        <dbReference type="EMBL" id="KKK94598.1"/>
    </source>
</evidence>
<reference evidence="1" key="1">
    <citation type="journal article" date="2015" name="Nature">
        <title>Complex archaea that bridge the gap between prokaryotes and eukaryotes.</title>
        <authorList>
            <person name="Spang A."/>
            <person name="Saw J.H."/>
            <person name="Jorgensen S.L."/>
            <person name="Zaremba-Niedzwiedzka K."/>
            <person name="Martijn J."/>
            <person name="Lind A.E."/>
            <person name="van Eijk R."/>
            <person name="Schleper C."/>
            <person name="Guy L."/>
            <person name="Ettema T.J."/>
        </authorList>
    </citation>
    <scope>NUCLEOTIDE SEQUENCE</scope>
</reference>
<protein>
    <submittedName>
        <fullName evidence="1">Uncharacterized protein</fullName>
    </submittedName>
</protein>
<name>A0A0F8ZL98_9ZZZZ</name>
<proteinExistence type="predicted"/>
<feature type="non-terminal residue" evidence="1">
    <location>
        <position position="1"/>
    </location>
</feature>
<dbReference type="AlphaFoldDB" id="A0A0F8ZL98"/>
<accession>A0A0F8ZL98</accession>
<comment type="caution">
    <text evidence="1">The sequence shown here is derived from an EMBL/GenBank/DDBJ whole genome shotgun (WGS) entry which is preliminary data.</text>
</comment>
<dbReference type="EMBL" id="LAZR01047276">
    <property type="protein sequence ID" value="KKK94598.1"/>
    <property type="molecule type" value="Genomic_DNA"/>
</dbReference>
<organism evidence="1">
    <name type="scientific">marine sediment metagenome</name>
    <dbReference type="NCBI Taxonomy" id="412755"/>
    <lineage>
        <taxon>unclassified sequences</taxon>
        <taxon>metagenomes</taxon>
        <taxon>ecological metagenomes</taxon>
    </lineage>
</organism>
<sequence length="210" mass="24867">IGLLWFTFEGHLKSQDNDEYYGILTRSKNVLMGVNDTFAQVADANKEYVTTFAQMAQALRGIYGELLINSQHLSDNSRRDWFLADEHSRDLNNVITDFMRRLHQYRYCASKYFRKNATKTKEDLKQALGELIDIKAHNIDYDKFSEKEEEPKEKRVGKSFAEKDIPHESQSMKKCYDILMKIIEAYFRKTKKRVLFLKLRAFIKTHFENE</sequence>
<gene>
    <name evidence="1" type="ORF">LCGC14_2681230</name>
</gene>